<protein>
    <submittedName>
        <fullName evidence="1">DUF4276 family protein</fullName>
    </submittedName>
</protein>
<dbReference type="EMBL" id="JAJOMB010000012">
    <property type="protein sequence ID" value="MCD5313495.1"/>
    <property type="molecule type" value="Genomic_DNA"/>
</dbReference>
<gene>
    <name evidence="1" type="ORF">LR394_21535</name>
</gene>
<evidence type="ECO:0000313" key="1">
    <source>
        <dbReference type="EMBL" id="MCD5313495.1"/>
    </source>
</evidence>
<dbReference type="Pfam" id="PF14103">
    <property type="entry name" value="DUF4276"/>
    <property type="match status" value="1"/>
</dbReference>
<sequence length="213" mass="23738">MEGQTEERFVEQILQPHLNPSSEFDGFWLQPIVVMTSRTPLGAKNRGGGGWSHYDRDLRRLLVQKHWYRIGLLLDYYAYPADAPGVRTAGAGRTRHQQLLEALAQKYPDPRFVPGVALHEFETWVIAALLAVRPSLGGPEVHERLQVVAGEHAGDLELIDDGPATAPSKRLKDAWPGYLKTVDGIDALRESGLEKISDDCPVLGNWIRRLAEG</sequence>
<proteinExistence type="predicted"/>
<name>A0A9X1SW25_9ACTN</name>
<reference evidence="1" key="1">
    <citation type="submission" date="2021-11" db="EMBL/GenBank/DDBJ databases">
        <title>Streptomyces corallinus and Kineosporia corallina sp. nov., two new coral-derived marine actinobacteria.</title>
        <authorList>
            <person name="Buangrab K."/>
            <person name="Sutthacheep M."/>
            <person name="Yeemin T."/>
            <person name="Harunari E."/>
            <person name="Igarashi Y."/>
            <person name="Sripreechasak P."/>
            <person name="Kanchanasin P."/>
            <person name="Tanasupawat S."/>
            <person name="Phongsopitanun W."/>
        </authorList>
    </citation>
    <scope>NUCLEOTIDE SEQUENCE</scope>
    <source>
        <strain evidence="1">JCM 31032</strain>
    </source>
</reference>
<comment type="caution">
    <text evidence="1">The sequence shown here is derived from an EMBL/GenBank/DDBJ whole genome shotgun (WGS) entry which is preliminary data.</text>
</comment>
<dbReference type="RefSeq" id="WP_231444740.1">
    <property type="nucleotide sequence ID" value="NZ_JAJOMB010000012.1"/>
</dbReference>
<organism evidence="1 2">
    <name type="scientific">Kineosporia babensis</name>
    <dbReference type="NCBI Taxonomy" id="499548"/>
    <lineage>
        <taxon>Bacteria</taxon>
        <taxon>Bacillati</taxon>
        <taxon>Actinomycetota</taxon>
        <taxon>Actinomycetes</taxon>
        <taxon>Kineosporiales</taxon>
        <taxon>Kineosporiaceae</taxon>
        <taxon>Kineosporia</taxon>
    </lineage>
</organism>
<dbReference type="AlphaFoldDB" id="A0A9X1SW25"/>
<accession>A0A9X1SW25</accession>
<evidence type="ECO:0000313" key="2">
    <source>
        <dbReference type="Proteomes" id="UP001138997"/>
    </source>
</evidence>
<dbReference type="Proteomes" id="UP001138997">
    <property type="component" value="Unassembled WGS sequence"/>
</dbReference>
<dbReference type="InterPro" id="IPR025455">
    <property type="entry name" value="DUF4276"/>
</dbReference>
<keyword evidence="2" id="KW-1185">Reference proteome</keyword>